<organism evidence="2 3">
    <name type="scientific">Pseudoxanthomonas wuyuanensis</name>
    <dbReference type="NCBI Taxonomy" id="1073196"/>
    <lineage>
        <taxon>Bacteria</taxon>
        <taxon>Pseudomonadati</taxon>
        <taxon>Pseudomonadota</taxon>
        <taxon>Gammaproteobacteria</taxon>
        <taxon>Lysobacterales</taxon>
        <taxon>Lysobacteraceae</taxon>
        <taxon>Pseudoxanthomonas</taxon>
    </lineage>
</organism>
<dbReference type="OrthoDB" id="9151696at2"/>
<gene>
    <name evidence="2" type="ORF">SAMN06296416_101959</name>
</gene>
<sequence>MKNLAVPVISHPAETLLFGDALTCEGLLPARFEPGERPLQLQVAEALLHGLAIAEDVRSDDNEERGELPQSVQRMEAKLDLMLGLLGRLARQRDGALPVRGLRWSHRGLRLDLPEPSGLKTGTAGVVLIEPAGWLGDHIELPAQMLAELAGPSGAHHLWLRFGALSAGLEEALERHLFRLHRRQIAEARQAALNAEG</sequence>
<dbReference type="InterPro" id="IPR031800">
    <property type="entry name" value="PilZ_atypical"/>
</dbReference>
<dbReference type="AlphaFoldDB" id="A0A286D012"/>
<proteinExistence type="predicted"/>
<protein>
    <submittedName>
        <fullName evidence="2">Atypical PilZ domain-containing protein, cyclic di-GMP receptor</fullName>
    </submittedName>
</protein>
<evidence type="ECO:0000259" key="1">
    <source>
        <dbReference type="Pfam" id="PF16823"/>
    </source>
</evidence>
<evidence type="ECO:0000313" key="2">
    <source>
        <dbReference type="EMBL" id="SOD51956.1"/>
    </source>
</evidence>
<evidence type="ECO:0000313" key="3">
    <source>
        <dbReference type="Proteomes" id="UP000219374"/>
    </source>
</evidence>
<keyword evidence="3" id="KW-1185">Reference proteome</keyword>
<reference evidence="2 3" key="1">
    <citation type="submission" date="2017-09" db="EMBL/GenBank/DDBJ databases">
        <authorList>
            <person name="Ehlers B."/>
            <person name="Leendertz F.H."/>
        </authorList>
    </citation>
    <scope>NUCLEOTIDE SEQUENCE [LARGE SCALE GENOMIC DNA]</scope>
    <source>
        <strain evidence="2 3">CGMCC 1.10978</strain>
    </source>
</reference>
<name>A0A286D012_9GAMM</name>
<dbReference type="EMBL" id="OCND01000001">
    <property type="protein sequence ID" value="SOD51956.1"/>
    <property type="molecule type" value="Genomic_DNA"/>
</dbReference>
<dbReference type="Proteomes" id="UP000219374">
    <property type="component" value="Unassembled WGS sequence"/>
</dbReference>
<dbReference type="Pfam" id="PF16823">
    <property type="entry name" value="tPilZ"/>
    <property type="match status" value="1"/>
</dbReference>
<accession>A0A286D012</accession>
<keyword evidence="2" id="KW-0675">Receptor</keyword>
<feature type="domain" description="Cyclic di-GMP receptor atypical PilZ" evidence="1">
    <location>
        <begin position="48"/>
        <end position="189"/>
    </location>
</feature>
<dbReference type="RefSeq" id="WP_097120677.1">
    <property type="nucleotide sequence ID" value="NZ_OCND01000001.1"/>
</dbReference>